<feature type="chain" id="PRO_5007818422" description="FecR protein domain-containing protein" evidence="1">
    <location>
        <begin position="27"/>
        <end position="235"/>
    </location>
</feature>
<dbReference type="InterPro" id="IPR006860">
    <property type="entry name" value="FecR"/>
</dbReference>
<accession>A0A160PEW9</accession>
<protein>
    <recommendedName>
        <fullName evidence="2">FecR protein domain-containing protein</fullName>
    </recommendedName>
</protein>
<sequence length="235" mass="24374">MSLVRRICFAGLAGGLALGLPGPAAAQQIGATTVVRNDVSRLKGAQRNSLAEGDTVFRDEAVQTGADSLAKIVFLDQTNLSIGPNARIALNQYVYSEERPAGKVALNLLKGTYRFVTGDLDKKAYEIKTPVATIGVRGTVFDVWTTGARSVITLVDGEVRVCTRQASPQACLTLDQPGAVAIVTASGVTSGPRGSATRFGFNGYCGANPGLCTPTRFSEGGGVPQPTALAALCGR</sequence>
<dbReference type="OrthoDB" id="5593939at2"/>
<dbReference type="Gene3D" id="2.60.120.1440">
    <property type="match status" value="1"/>
</dbReference>
<gene>
    <name evidence="3" type="ORF">MPPM_1596</name>
</gene>
<organism evidence="3 4">
    <name type="scientific">Methylorubrum populi</name>
    <dbReference type="NCBI Taxonomy" id="223967"/>
    <lineage>
        <taxon>Bacteria</taxon>
        <taxon>Pseudomonadati</taxon>
        <taxon>Pseudomonadota</taxon>
        <taxon>Alphaproteobacteria</taxon>
        <taxon>Hyphomicrobiales</taxon>
        <taxon>Methylobacteriaceae</taxon>
        <taxon>Methylorubrum</taxon>
    </lineage>
</organism>
<feature type="domain" description="FecR protein" evidence="2">
    <location>
        <begin position="62"/>
        <end position="160"/>
    </location>
</feature>
<dbReference type="PANTHER" id="PTHR38731">
    <property type="entry name" value="LIPL45-RELATED LIPOPROTEIN-RELATED"/>
    <property type="match status" value="1"/>
</dbReference>
<name>A0A160PEW9_9HYPH</name>
<dbReference type="AlphaFoldDB" id="A0A160PEW9"/>
<evidence type="ECO:0000259" key="2">
    <source>
        <dbReference type="Pfam" id="PF04773"/>
    </source>
</evidence>
<evidence type="ECO:0000256" key="1">
    <source>
        <dbReference type="SAM" id="SignalP"/>
    </source>
</evidence>
<evidence type="ECO:0000313" key="3">
    <source>
        <dbReference type="EMBL" id="BAU90201.1"/>
    </source>
</evidence>
<dbReference type="Pfam" id="PF04773">
    <property type="entry name" value="FecR"/>
    <property type="match status" value="1"/>
</dbReference>
<dbReference type="EMBL" id="AP014809">
    <property type="protein sequence ID" value="BAU90201.1"/>
    <property type="molecule type" value="Genomic_DNA"/>
</dbReference>
<evidence type="ECO:0000313" key="4">
    <source>
        <dbReference type="Proteomes" id="UP000218288"/>
    </source>
</evidence>
<feature type="signal peptide" evidence="1">
    <location>
        <begin position="1"/>
        <end position="26"/>
    </location>
</feature>
<reference evidence="3 4" key="1">
    <citation type="journal article" date="2016" name="Genome Announc.">
        <title>Complete Genome Sequence of Methylobacterium populi P-1M, Isolated from Pink-Pigmented Household Biofilm.</title>
        <authorList>
            <person name="Morohoshi T."/>
            <person name="Ikeda T."/>
        </authorList>
    </citation>
    <scope>NUCLEOTIDE SEQUENCE [LARGE SCALE GENOMIC DNA]</scope>
    <source>
        <strain evidence="3 4">P-1M</strain>
    </source>
</reference>
<dbReference type="RefSeq" id="WP_157914144.1">
    <property type="nucleotide sequence ID" value="NZ_AP014809.1"/>
</dbReference>
<keyword evidence="1" id="KW-0732">Signal</keyword>
<proteinExistence type="predicted"/>
<dbReference type="Proteomes" id="UP000218288">
    <property type="component" value="Chromosome"/>
</dbReference>